<dbReference type="AlphaFoldDB" id="A0AA88AYS2"/>
<name>A0AA88AYS2_FICCA</name>
<evidence type="ECO:0000313" key="1">
    <source>
        <dbReference type="EMBL" id="GMN56251.1"/>
    </source>
</evidence>
<protein>
    <submittedName>
        <fullName evidence="1">Uncharacterized protein</fullName>
    </submittedName>
</protein>
<accession>A0AA88AYS2</accession>
<organism evidence="1 2">
    <name type="scientific">Ficus carica</name>
    <name type="common">Common fig</name>
    <dbReference type="NCBI Taxonomy" id="3494"/>
    <lineage>
        <taxon>Eukaryota</taxon>
        <taxon>Viridiplantae</taxon>
        <taxon>Streptophyta</taxon>
        <taxon>Embryophyta</taxon>
        <taxon>Tracheophyta</taxon>
        <taxon>Spermatophyta</taxon>
        <taxon>Magnoliopsida</taxon>
        <taxon>eudicotyledons</taxon>
        <taxon>Gunneridae</taxon>
        <taxon>Pentapetalae</taxon>
        <taxon>rosids</taxon>
        <taxon>fabids</taxon>
        <taxon>Rosales</taxon>
        <taxon>Moraceae</taxon>
        <taxon>Ficeae</taxon>
        <taxon>Ficus</taxon>
    </lineage>
</organism>
<sequence>MVTARSNSLIELFTRWQADPAIATSPTTGDSLIKALPWPNVSNFTTRHVFQLCALTQIHCRSSCISRRNYPSLPLAKQLNPTSNSSAMLEQKANFSSTSHQSTQASRLTRQTSILCPSVICSPFGMTLQLFPTKVHLLINHMDSSHNKSITLQPTQLQVQSSQDAVSKANISFIPPLPLQQFQDQHVTDFTAQSVRLSDNAKQ</sequence>
<dbReference type="Proteomes" id="UP001187192">
    <property type="component" value="Unassembled WGS sequence"/>
</dbReference>
<keyword evidence="2" id="KW-1185">Reference proteome</keyword>
<comment type="caution">
    <text evidence="1">The sequence shown here is derived from an EMBL/GenBank/DDBJ whole genome shotgun (WGS) entry which is preliminary data.</text>
</comment>
<evidence type="ECO:0000313" key="2">
    <source>
        <dbReference type="Proteomes" id="UP001187192"/>
    </source>
</evidence>
<dbReference type="EMBL" id="BTGU01000062">
    <property type="protein sequence ID" value="GMN56251.1"/>
    <property type="molecule type" value="Genomic_DNA"/>
</dbReference>
<proteinExistence type="predicted"/>
<reference evidence="1" key="1">
    <citation type="submission" date="2023-07" db="EMBL/GenBank/DDBJ databases">
        <title>draft genome sequence of fig (Ficus carica).</title>
        <authorList>
            <person name="Takahashi T."/>
            <person name="Nishimura K."/>
        </authorList>
    </citation>
    <scope>NUCLEOTIDE SEQUENCE</scope>
</reference>
<gene>
    <name evidence="1" type="ORF">TIFTF001_025354</name>
</gene>